<proteinExistence type="predicted"/>
<name>A0A9W4WX84_9GLOM</name>
<gene>
    <name evidence="2" type="ORF">FWILDA_LOCUS8871</name>
</gene>
<comment type="caution">
    <text evidence="2">The sequence shown here is derived from an EMBL/GenBank/DDBJ whole genome shotgun (WGS) entry which is preliminary data.</text>
</comment>
<feature type="compositionally biased region" description="Basic residues" evidence="1">
    <location>
        <begin position="131"/>
        <end position="145"/>
    </location>
</feature>
<feature type="non-terminal residue" evidence="2">
    <location>
        <position position="1"/>
    </location>
</feature>
<keyword evidence="3" id="KW-1185">Reference proteome</keyword>
<sequence length="145" mass="17320">MKTNYFSDSSVWNLLNFLKFRHKEENWTASKQKEHNCYVMTLGMIAGTGLSEMRPMDEANTKEVNDFWQDVEKERNIKEYETIIENLDMAFTVERTLEHNDYVREVGERRRQVMKRTSENCEDMTSEKNTNQKKRANYTTAKSKK</sequence>
<accession>A0A9W4WX84</accession>
<protein>
    <submittedName>
        <fullName evidence="2">9146_t:CDS:1</fullName>
    </submittedName>
</protein>
<evidence type="ECO:0000313" key="3">
    <source>
        <dbReference type="Proteomes" id="UP001153678"/>
    </source>
</evidence>
<dbReference type="OrthoDB" id="2440606at2759"/>
<dbReference type="Proteomes" id="UP001153678">
    <property type="component" value="Unassembled WGS sequence"/>
</dbReference>
<reference evidence="2" key="1">
    <citation type="submission" date="2022-08" db="EMBL/GenBank/DDBJ databases">
        <authorList>
            <person name="Kallberg Y."/>
            <person name="Tangrot J."/>
            <person name="Rosling A."/>
        </authorList>
    </citation>
    <scope>NUCLEOTIDE SEQUENCE</scope>
    <source>
        <strain evidence="2">Wild A</strain>
    </source>
</reference>
<dbReference type="EMBL" id="CAMKVN010001964">
    <property type="protein sequence ID" value="CAI2179004.1"/>
    <property type="molecule type" value="Genomic_DNA"/>
</dbReference>
<evidence type="ECO:0000256" key="1">
    <source>
        <dbReference type="SAM" id="MobiDB-lite"/>
    </source>
</evidence>
<evidence type="ECO:0000313" key="2">
    <source>
        <dbReference type="EMBL" id="CAI2179004.1"/>
    </source>
</evidence>
<dbReference type="AlphaFoldDB" id="A0A9W4WX84"/>
<feature type="region of interest" description="Disordered" evidence="1">
    <location>
        <begin position="115"/>
        <end position="145"/>
    </location>
</feature>
<organism evidence="2 3">
    <name type="scientific">Funneliformis geosporum</name>
    <dbReference type="NCBI Taxonomy" id="1117311"/>
    <lineage>
        <taxon>Eukaryota</taxon>
        <taxon>Fungi</taxon>
        <taxon>Fungi incertae sedis</taxon>
        <taxon>Mucoromycota</taxon>
        <taxon>Glomeromycotina</taxon>
        <taxon>Glomeromycetes</taxon>
        <taxon>Glomerales</taxon>
        <taxon>Glomeraceae</taxon>
        <taxon>Funneliformis</taxon>
    </lineage>
</organism>